<dbReference type="Pfam" id="PF06027">
    <property type="entry name" value="SLC35F"/>
    <property type="match status" value="1"/>
</dbReference>
<sequence>MRVFGGPVDAVPPSTRLQTGDPVVAVPAAGVRRCGGELFGGVRLQVHVDLECHAAGLLYHPSGDAAVDCVPESQTMQKASWDVSALYGDFLCLFGSAVYACSNVGQEYLVKKENRRVSSLLDCGVAMRVDLMVFVLQMEFLGLVGFFGFLISSAQAVYFEGDVVRAVDWYDGVSCSSRSRGDVFGGA</sequence>
<keyword evidence="4" id="KW-0812">Transmembrane</keyword>
<evidence type="ECO:0000256" key="3">
    <source>
        <dbReference type="ARBA" id="ARBA00022448"/>
    </source>
</evidence>
<dbReference type="PANTHER" id="PTHR14233">
    <property type="entry name" value="DUF914-RELATED"/>
    <property type="match status" value="1"/>
</dbReference>
<keyword evidence="5" id="KW-1133">Transmembrane helix</keyword>
<protein>
    <submittedName>
        <fullName evidence="7">Unnamed protein product</fullName>
    </submittedName>
</protein>
<keyword evidence="6" id="KW-0472">Membrane</keyword>
<dbReference type="GO" id="GO:0016020">
    <property type="term" value="C:membrane"/>
    <property type="evidence" value="ECO:0007669"/>
    <property type="project" value="UniProtKB-SubCell"/>
</dbReference>
<evidence type="ECO:0000256" key="6">
    <source>
        <dbReference type="ARBA" id="ARBA00023136"/>
    </source>
</evidence>
<name>A0A9W6WNL5_9STRA</name>
<dbReference type="EMBL" id="BSXW01000050">
    <property type="protein sequence ID" value="GMF10622.1"/>
    <property type="molecule type" value="Genomic_DNA"/>
</dbReference>
<evidence type="ECO:0000313" key="7">
    <source>
        <dbReference type="EMBL" id="GMF10622.1"/>
    </source>
</evidence>
<dbReference type="InterPro" id="IPR052221">
    <property type="entry name" value="SLC35F_Transporter"/>
</dbReference>
<gene>
    <name evidence="7" type="ORF">Plil01_000140500</name>
</gene>
<dbReference type="AlphaFoldDB" id="A0A9W6WNL5"/>
<comment type="subcellular location">
    <subcellularLocation>
        <location evidence="1">Membrane</location>
        <topology evidence="1">Multi-pass membrane protein</topology>
    </subcellularLocation>
</comment>
<dbReference type="OrthoDB" id="429955at2759"/>
<dbReference type="InterPro" id="IPR009262">
    <property type="entry name" value="SLC35_F1/F2/F6"/>
</dbReference>
<keyword evidence="3" id="KW-0813">Transport</keyword>
<comment type="similarity">
    <text evidence="2">Belongs to the SLC35F solute transporter family.</text>
</comment>
<reference evidence="7" key="1">
    <citation type="submission" date="2023-04" db="EMBL/GenBank/DDBJ databases">
        <title>Phytophthora lilii NBRC 32176.</title>
        <authorList>
            <person name="Ichikawa N."/>
            <person name="Sato H."/>
            <person name="Tonouchi N."/>
        </authorList>
    </citation>
    <scope>NUCLEOTIDE SEQUENCE</scope>
    <source>
        <strain evidence="7">NBRC 32176</strain>
    </source>
</reference>
<dbReference type="Proteomes" id="UP001165083">
    <property type="component" value="Unassembled WGS sequence"/>
</dbReference>
<proteinExistence type="inferred from homology"/>
<evidence type="ECO:0000256" key="4">
    <source>
        <dbReference type="ARBA" id="ARBA00022692"/>
    </source>
</evidence>
<evidence type="ECO:0000256" key="2">
    <source>
        <dbReference type="ARBA" id="ARBA00007863"/>
    </source>
</evidence>
<evidence type="ECO:0000256" key="5">
    <source>
        <dbReference type="ARBA" id="ARBA00022989"/>
    </source>
</evidence>
<comment type="caution">
    <text evidence="7">The sequence shown here is derived from an EMBL/GenBank/DDBJ whole genome shotgun (WGS) entry which is preliminary data.</text>
</comment>
<evidence type="ECO:0000256" key="1">
    <source>
        <dbReference type="ARBA" id="ARBA00004141"/>
    </source>
</evidence>
<organism evidence="7 8">
    <name type="scientific">Phytophthora lilii</name>
    <dbReference type="NCBI Taxonomy" id="2077276"/>
    <lineage>
        <taxon>Eukaryota</taxon>
        <taxon>Sar</taxon>
        <taxon>Stramenopiles</taxon>
        <taxon>Oomycota</taxon>
        <taxon>Peronosporomycetes</taxon>
        <taxon>Peronosporales</taxon>
        <taxon>Peronosporaceae</taxon>
        <taxon>Phytophthora</taxon>
    </lineage>
</organism>
<dbReference type="PANTHER" id="PTHR14233:SF4">
    <property type="entry name" value="SOLUTE CARRIER FAMILY 35 MEMBER F2"/>
    <property type="match status" value="1"/>
</dbReference>
<accession>A0A9W6WNL5</accession>
<keyword evidence="8" id="KW-1185">Reference proteome</keyword>
<dbReference type="GO" id="GO:0022857">
    <property type="term" value="F:transmembrane transporter activity"/>
    <property type="evidence" value="ECO:0007669"/>
    <property type="project" value="InterPro"/>
</dbReference>
<evidence type="ECO:0000313" key="8">
    <source>
        <dbReference type="Proteomes" id="UP001165083"/>
    </source>
</evidence>